<evidence type="ECO:0000313" key="4">
    <source>
        <dbReference type="Ensembl" id="ENSCCRP00020099748.1"/>
    </source>
</evidence>
<feature type="transmembrane region" description="Helical" evidence="2">
    <location>
        <begin position="233"/>
        <end position="250"/>
    </location>
</feature>
<dbReference type="AlphaFoldDB" id="A0A8C2JU81"/>
<keyword evidence="2" id="KW-1133">Transmembrane helix</keyword>
<dbReference type="Proteomes" id="UP000694700">
    <property type="component" value="Unplaced"/>
</dbReference>
<evidence type="ECO:0000256" key="2">
    <source>
        <dbReference type="SAM" id="Phobius"/>
    </source>
</evidence>
<accession>A0A8C2JU81</accession>
<evidence type="ECO:0000313" key="5">
    <source>
        <dbReference type="Proteomes" id="UP000694701"/>
    </source>
</evidence>
<evidence type="ECO:0000256" key="1">
    <source>
        <dbReference type="SAM" id="MobiDB-lite"/>
    </source>
</evidence>
<dbReference type="PANTHER" id="PTHR21377:SF0">
    <property type="entry name" value="PROTEIN FAM210B, MITOCHONDRIAL"/>
    <property type="match status" value="1"/>
</dbReference>
<protein>
    <submittedName>
        <fullName evidence="4">Family with sequence similarity 210 member B</fullName>
    </submittedName>
</protein>
<sequence>MFHCRRNASGAALLLQRLQVTLPDASRSLRNDRCSRVYRRLTASKAVLFRSRLYETTPFGSQLDLVAHARMAAFALNAAAPRREYSDARTGDRNVLKLSELESFLSVRSSAPVAIQSRRSSTTPEKTQDERAANITQTQDQVSSVSGAEGQRSDVEPSKTQQLRKVFKEYGAVGVSFHIGISLISLGMFYLAISSGLDMTALLCKLGFSESVVQSRMAAGTSTFVLAYAVHKLFAPLRISITLVCVPLIVRHLRRTGLFRAGPNRP</sequence>
<feature type="compositionally biased region" description="Polar residues" evidence="1">
    <location>
        <begin position="134"/>
        <end position="146"/>
    </location>
</feature>
<evidence type="ECO:0000259" key="3">
    <source>
        <dbReference type="Pfam" id="PF06916"/>
    </source>
</evidence>
<dbReference type="Ensembl" id="ENSCCRT00015122717.1">
    <property type="protein sequence ID" value="ENSCCRP00015118948.1"/>
    <property type="gene ID" value="ENSCCRG00015046872.1"/>
</dbReference>
<feature type="transmembrane region" description="Helical" evidence="2">
    <location>
        <begin position="170"/>
        <end position="193"/>
    </location>
</feature>
<dbReference type="Proteomes" id="UP000694701">
    <property type="component" value="Unplaced"/>
</dbReference>
<dbReference type="Pfam" id="PF06916">
    <property type="entry name" value="FAM210A-B_dom"/>
    <property type="match status" value="1"/>
</dbReference>
<organism evidence="4 5">
    <name type="scientific">Cyprinus carpio</name>
    <name type="common">Common carp</name>
    <dbReference type="NCBI Taxonomy" id="7962"/>
    <lineage>
        <taxon>Eukaryota</taxon>
        <taxon>Metazoa</taxon>
        <taxon>Chordata</taxon>
        <taxon>Craniata</taxon>
        <taxon>Vertebrata</taxon>
        <taxon>Euteleostomi</taxon>
        <taxon>Actinopterygii</taxon>
        <taxon>Neopterygii</taxon>
        <taxon>Teleostei</taxon>
        <taxon>Ostariophysi</taxon>
        <taxon>Cypriniformes</taxon>
        <taxon>Cyprinidae</taxon>
        <taxon>Cyprininae</taxon>
        <taxon>Cyprinus</taxon>
    </lineage>
</organism>
<keyword evidence="2" id="KW-0812">Transmembrane</keyword>
<dbReference type="InterPro" id="IPR009688">
    <property type="entry name" value="FAM210A/B-like_dom"/>
</dbReference>
<proteinExistence type="predicted"/>
<dbReference type="InterPro" id="IPR045866">
    <property type="entry name" value="FAM210A/B-like"/>
</dbReference>
<feature type="region of interest" description="Disordered" evidence="1">
    <location>
        <begin position="115"/>
        <end position="158"/>
    </location>
</feature>
<reference evidence="4" key="1">
    <citation type="submission" date="2025-05" db="UniProtKB">
        <authorList>
            <consortium name="Ensembl"/>
        </authorList>
    </citation>
    <scope>IDENTIFICATION</scope>
</reference>
<name>A0A8C2JU81_CYPCA</name>
<dbReference type="Ensembl" id="ENSCCRT00020109063.1">
    <property type="protein sequence ID" value="ENSCCRP00020099748.1"/>
    <property type="gene ID" value="ENSCCRG00020045847.1"/>
</dbReference>
<dbReference type="PANTHER" id="PTHR21377">
    <property type="entry name" value="PROTEIN FAM210B, MITOCHONDRIAL"/>
    <property type="match status" value="1"/>
</dbReference>
<dbReference type="GO" id="GO:0005739">
    <property type="term" value="C:mitochondrion"/>
    <property type="evidence" value="ECO:0007669"/>
    <property type="project" value="TreeGrafter"/>
</dbReference>
<keyword evidence="2" id="KW-0472">Membrane</keyword>
<feature type="domain" description="DUF1279" evidence="3">
    <location>
        <begin position="161"/>
        <end position="248"/>
    </location>
</feature>